<evidence type="ECO:0000313" key="1">
    <source>
        <dbReference type="EMBL" id="CAD8062619.1"/>
    </source>
</evidence>
<reference evidence="1" key="1">
    <citation type="submission" date="2021-01" db="EMBL/GenBank/DDBJ databases">
        <authorList>
            <consortium name="Genoscope - CEA"/>
            <person name="William W."/>
        </authorList>
    </citation>
    <scope>NUCLEOTIDE SEQUENCE</scope>
</reference>
<dbReference type="EMBL" id="CAJJDN010000016">
    <property type="protein sequence ID" value="CAD8062619.1"/>
    <property type="molecule type" value="Genomic_DNA"/>
</dbReference>
<evidence type="ECO:0000313" key="2">
    <source>
        <dbReference type="Proteomes" id="UP000692954"/>
    </source>
</evidence>
<protein>
    <submittedName>
        <fullName evidence="1">Uncharacterized protein</fullName>
    </submittedName>
</protein>
<name>A0A8S1L5B6_9CILI</name>
<dbReference type="Proteomes" id="UP000692954">
    <property type="component" value="Unassembled WGS sequence"/>
</dbReference>
<organism evidence="1 2">
    <name type="scientific">Paramecium sonneborni</name>
    <dbReference type="NCBI Taxonomy" id="65129"/>
    <lineage>
        <taxon>Eukaryota</taxon>
        <taxon>Sar</taxon>
        <taxon>Alveolata</taxon>
        <taxon>Ciliophora</taxon>
        <taxon>Intramacronucleata</taxon>
        <taxon>Oligohymenophorea</taxon>
        <taxon>Peniculida</taxon>
        <taxon>Parameciidae</taxon>
        <taxon>Paramecium</taxon>
    </lineage>
</organism>
<keyword evidence="2" id="KW-1185">Reference proteome</keyword>
<sequence length="166" mass="19760">MFEYYAIGKESNKIHDIHKYLLAICNKKMVDKLVKNKNKDQRVSTSIEQKTRPSFSYRSKEKYPTLIGAQYKYFKAQPKRKQIYLSALQNDQSESTPRLKANSLIQEQKIENQMNSTRAIQTAYYQMERNISNQHTDKTPKNYYLPKCDSNWIIHLKSIRSRKEQL</sequence>
<gene>
    <name evidence="1" type="ORF">PSON_ATCC_30995.1.T0160434</name>
</gene>
<dbReference type="OrthoDB" id="290935at2759"/>
<proteinExistence type="predicted"/>
<accession>A0A8S1L5B6</accession>
<dbReference type="AlphaFoldDB" id="A0A8S1L5B6"/>
<comment type="caution">
    <text evidence="1">The sequence shown here is derived from an EMBL/GenBank/DDBJ whole genome shotgun (WGS) entry which is preliminary data.</text>
</comment>